<name>A0A1S3HUR6_LINAN</name>
<dbReference type="RefSeq" id="XP_013389783.1">
    <property type="nucleotide sequence ID" value="XM_013534329.1"/>
</dbReference>
<feature type="compositionally biased region" description="Polar residues" evidence="1">
    <location>
        <begin position="261"/>
        <end position="280"/>
    </location>
</feature>
<dbReference type="Pfam" id="PF15038">
    <property type="entry name" value="Jiraiya"/>
    <property type="match status" value="1"/>
</dbReference>
<accession>A0A1S3HUR6</accession>
<feature type="region of interest" description="Disordered" evidence="1">
    <location>
        <begin position="260"/>
        <end position="280"/>
    </location>
</feature>
<dbReference type="AlphaFoldDB" id="A0A1S3HUR6"/>
<feature type="transmembrane region" description="Helical" evidence="2">
    <location>
        <begin position="128"/>
        <end position="161"/>
    </location>
</feature>
<keyword evidence="2" id="KW-0812">Transmembrane</keyword>
<evidence type="ECO:0000313" key="7">
    <source>
        <dbReference type="RefSeq" id="XP_013389786.1"/>
    </source>
</evidence>
<evidence type="ECO:0000313" key="11">
    <source>
        <dbReference type="RefSeq" id="XP_023932441.1"/>
    </source>
</evidence>
<evidence type="ECO:0000313" key="6">
    <source>
        <dbReference type="RefSeq" id="XP_013389785.1"/>
    </source>
</evidence>
<dbReference type="InterPro" id="IPR029201">
    <property type="entry name" value="Jiraiya"/>
</dbReference>
<evidence type="ECO:0000313" key="5">
    <source>
        <dbReference type="RefSeq" id="XP_013389784.1"/>
    </source>
</evidence>
<dbReference type="RefSeq" id="XP_013389787.1">
    <property type="nucleotide sequence ID" value="XM_013534333.1"/>
</dbReference>
<dbReference type="RefSeq" id="XP_013389784.1">
    <property type="nucleotide sequence ID" value="XM_013534330.1"/>
</dbReference>
<dbReference type="OrthoDB" id="10056560at2759"/>
<proteinExistence type="predicted"/>
<dbReference type="GeneID" id="106158389"/>
<dbReference type="PANTHER" id="PTHR39947">
    <property type="entry name" value="IP19862P"/>
    <property type="match status" value="1"/>
</dbReference>
<gene>
    <name evidence="4 5 6 7 8 9 10 11" type="primary">LOC106158389</name>
</gene>
<organism evidence="3 8">
    <name type="scientific">Lingula anatina</name>
    <name type="common">Brachiopod</name>
    <name type="synonym">Lingula unguis</name>
    <dbReference type="NCBI Taxonomy" id="7574"/>
    <lineage>
        <taxon>Eukaryota</taxon>
        <taxon>Metazoa</taxon>
        <taxon>Spiralia</taxon>
        <taxon>Lophotrochozoa</taxon>
        <taxon>Brachiopoda</taxon>
        <taxon>Linguliformea</taxon>
        <taxon>Lingulata</taxon>
        <taxon>Lingulida</taxon>
        <taxon>Linguloidea</taxon>
        <taxon>Lingulidae</taxon>
        <taxon>Lingula</taxon>
    </lineage>
</organism>
<dbReference type="PANTHER" id="PTHR39947:SF1">
    <property type="entry name" value="IP19862P"/>
    <property type="match status" value="1"/>
</dbReference>
<dbReference type="STRING" id="7574.A0A1S3HUR6"/>
<feature type="transmembrane region" description="Helical" evidence="2">
    <location>
        <begin position="80"/>
        <end position="102"/>
    </location>
</feature>
<keyword evidence="3" id="KW-1185">Reference proteome</keyword>
<dbReference type="RefSeq" id="XP_013389786.1">
    <property type="nucleotide sequence ID" value="XM_013534332.1"/>
</dbReference>
<evidence type="ECO:0000256" key="1">
    <source>
        <dbReference type="SAM" id="MobiDB-lite"/>
    </source>
</evidence>
<dbReference type="RefSeq" id="XP_023932440.1">
    <property type="nucleotide sequence ID" value="XM_024076672.1"/>
</dbReference>
<sequence>MFEYRNYGYYPDDSPNDLRDTSMRTFDTAPRTPTYKQNGGINFSKHHLSQSKHSLNMSRRSLNLSKLSLYGKDYGVQKSLASLALLAVLSTVLAILGVQMIMTLTAKQNTKSRNNGTMLRQDDAYESILEVAVALSAFVVMLNFCCLIVCSLQCFFVAKILKVPQGEERAFKYLKESAATRFISASGFFISIPAYILVILLFMVMEFQVTPAIISTAILGVGFIFCVIAVIQNTYYWRVEKERGNKNLPVFDFKHNKQKNDQLNGQSTADTTRSELSTLV</sequence>
<dbReference type="RefSeq" id="XP_023932441.1">
    <property type="nucleotide sequence ID" value="XM_024076673.1"/>
</dbReference>
<evidence type="ECO:0000313" key="10">
    <source>
        <dbReference type="RefSeq" id="XP_023932440.1"/>
    </source>
</evidence>
<dbReference type="KEGG" id="lak:106158389"/>
<evidence type="ECO:0000256" key="2">
    <source>
        <dbReference type="SAM" id="Phobius"/>
    </source>
</evidence>
<keyword evidence="2" id="KW-0472">Membrane</keyword>
<dbReference type="RefSeq" id="XP_013389785.1">
    <property type="nucleotide sequence ID" value="XM_013534331.2"/>
</dbReference>
<evidence type="ECO:0000313" key="8">
    <source>
        <dbReference type="RefSeq" id="XP_013389787.1"/>
    </source>
</evidence>
<reference evidence="4 5" key="1">
    <citation type="submission" date="2025-04" db="UniProtKB">
        <authorList>
            <consortium name="RefSeq"/>
        </authorList>
    </citation>
    <scope>IDENTIFICATION</scope>
    <source>
        <tissue evidence="4 5">Gonads</tissue>
    </source>
</reference>
<evidence type="ECO:0000313" key="3">
    <source>
        <dbReference type="Proteomes" id="UP000085678"/>
    </source>
</evidence>
<dbReference type="Proteomes" id="UP000085678">
    <property type="component" value="Unplaced"/>
</dbReference>
<feature type="transmembrane region" description="Helical" evidence="2">
    <location>
        <begin position="211"/>
        <end position="231"/>
    </location>
</feature>
<feature type="transmembrane region" description="Helical" evidence="2">
    <location>
        <begin position="182"/>
        <end position="205"/>
    </location>
</feature>
<protein>
    <submittedName>
        <fullName evidence="4 5">Uncharacterized protein LOC106158389</fullName>
    </submittedName>
</protein>
<evidence type="ECO:0000313" key="9">
    <source>
        <dbReference type="RefSeq" id="XP_023932439.1"/>
    </source>
</evidence>
<dbReference type="OMA" id="FIIHEFR"/>
<dbReference type="RefSeq" id="XP_023932439.1">
    <property type="nucleotide sequence ID" value="XM_024076671.1"/>
</dbReference>
<keyword evidence="2" id="KW-1133">Transmembrane helix</keyword>
<evidence type="ECO:0000313" key="4">
    <source>
        <dbReference type="RefSeq" id="XP_013389783.1"/>
    </source>
</evidence>